<protein>
    <submittedName>
        <fullName evidence="1">Uncharacterized protein</fullName>
    </submittedName>
</protein>
<keyword evidence="2" id="KW-1185">Reference proteome</keyword>
<organism evidence="1 2">
    <name type="scientific">Melastoma candidum</name>
    <dbReference type="NCBI Taxonomy" id="119954"/>
    <lineage>
        <taxon>Eukaryota</taxon>
        <taxon>Viridiplantae</taxon>
        <taxon>Streptophyta</taxon>
        <taxon>Embryophyta</taxon>
        <taxon>Tracheophyta</taxon>
        <taxon>Spermatophyta</taxon>
        <taxon>Magnoliopsida</taxon>
        <taxon>eudicotyledons</taxon>
        <taxon>Gunneridae</taxon>
        <taxon>Pentapetalae</taxon>
        <taxon>rosids</taxon>
        <taxon>malvids</taxon>
        <taxon>Myrtales</taxon>
        <taxon>Melastomataceae</taxon>
        <taxon>Melastomatoideae</taxon>
        <taxon>Melastomateae</taxon>
        <taxon>Melastoma</taxon>
    </lineage>
</organism>
<dbReference type="EMBL" id="CM042889">
    <property type="protein sequence ID" value="KAI4319166.1"/>
    <property type="molecule type" value="Genomic_DNA"/>
</dbReference>
<comment type="caution">
    <text evidence="1">The sequence shown here is derived from an EMBL/GenBank/DDBJ whole genome shotgun (WGS) entry which is preliminary data.</text>
</comment>
<reference evidence="2" key="1">
    <citation type="journal article" date="2023" name="Front. Plant Sci.">
        <title>Chromosomal-level genome assembly of Melastoma candidum provides insights into trichome evolution.</title>
        <authorList>
            <person name="Zhong Y."/>
            <person name="Wu W."/>
            <person name="Sun C."/>
            <person name="Zou P."/>
            <person name="Liu Y."/>
            <person name="Dai S."/>
            <person name="Zhou R."/>
        </authorList>
    </citation>
    <scope>NUCLEOTIDE SEQUENCE [LARGE SCALE GENOMIC DNA]</scope>
</reference>
<dbReference type="Proteomes" id="UP001057402">
    <property type="component" value="Chromosome 10"/>
</dbReference>
<proteinExistence type="predicted"/>
<accession>A0ACB9M6I2</accession>
<sequence>MNSATATVVLLAVIGLLYSSSPAYADSSVQGCGGFVEASPSLIKSRKPSDGKLDYSDIVVELQTFDGLVKERTQCAPNGYYFIPVYDKGSFQLKVIGPEGWSWHPEKVAVTIDDTGCNANNDINFQFTGFSISGRVVGAVAGESCPVKNGGPSGVNVELMSLNGECVASVTTSSGGHYMFPDVVPGSYKLQAAHPDLKIEVRGSTEVQLGFGNVVLDNIFFVRGYDIYGSVVAQGNPILGVHVYLFSRDDVNVDCPNDPANIPGQGKALCHAISDADGMFTFSGIPCGTYELRPYYKGENTVFDITPPVLPISVKHRHVTVPHKFQVTGFSIGGRVVDENHNGVEGVKIIVDGHERSVTDKEGYYKLDQVTSNRYTVQAFKEHYKFEVLKDYLVLPNMAAISDIKAASYDVCGVVRMVANRHKAKVALTHGPDNVKPQVKQTDESGNFCFEVPAGEYRLSALAGTQESMPGVIFSPPYADVTVKTPIFNVEFSEALVSISGYVDCKESCSPSVSVTLVRLSDKTGEEKKAFSLTEDTNEFTFPNLFPGKYHLKVKHNPPETKFGVEDNWCWEKGVIEVNLGSEDVKGVKFSQKGYLVNVISSHDVDAFMKAPDGSPVHFKIKKGSQHICVEFPGVHELSLGESCVHFGSSSVKIDTAIPSPIYIKGEKYLLKGHINVDIGDFKPPEEIAVEIMDSTGKVIHTAIGKPKASVDEQASSSTYEYSLWANVGDELKLAPQDARKNGDKKILFYPRQHQILVKSDGCQSEIAPFSGRVGLYIEGSVSPALAGVDIKILAAGDSQYISLRKGESAIQTITGKDGSFVGGPLYDDIAYTVEASKPGYHIRRTGAYSFSCQKLGQIQVHINSMDKTPEPVGSVLLSLSGDDGYRNNSISGASGTFLFYDLFPGSFYLRPLLKEYAFTPAAQAIELSSGEAREVVFQATRVAYSVMGMVTLLSGQPRDGVLVEARSELKGFYEEALTDSNGNYRLRGLVPGTRYTVKVARKDGLKNARLERASPESLSIQVQAEDIKGVDFLIFEQPEKTILSGHVEREKAHELYPSLLVEVKSASDPAKIMSVFSLPLSNFFQVKDLPRSKLILQLRPESPLNNQKFESEAIEVDLEQNAQIHVGPMKYKIVDNHLKQDLTPASVFPLLVGVSVIALFISMPRLKDLYESTVSASAPGFSISSKKEVKKPVIRKKA</sequence>
<name>A0ACB9M6I2_9MYRT</name>
<evidence type="ECO:0000313" key="2">
    <source>
        <dbReference type="Proteomes" id="UP001057402"/>
    </source>
</evidence>
<gene>
    <name evidence="1" type="ORF">MLD38_032798</name>
</gene>
<evidence type="ECO:0000313" key="1">
    <source>
        <dbReference type="EMBL" id="KAI4319166.1"/>
    </source>
</evidence>